<sequence length="149" mass="17377">MVDWNDCLPTKEMQADFERFKELKTTEEKEAFKKEMQDKYNKLPEAQKEAYKKASETGLKATVNACNDYIERAEEAILRDKLGELPEAISFSYIAKKYFGKSRNWLYQRINGNMVNGKKARFTDNELKTFLNALNDVSEMIHQTSLKIS</sequence>
<name>A0A139KX32_BACOV</name>
<organism evidence="1 2">
    <name type="scientific">Bacteroides ovatus</name>
    <dbReference type="NCBI Taxonomy" id="28116"/>
    <lineage>
        <taxon>Bacteria</taxon>
        <taxon>Pseudomonadati</taxon>
        <taxon>Bacteroidota</taxon>
        <taxon>Bacteroidia</taxon>
        <taxon>Bacteroidales</taxon>
        <taxon>Bacteroidaceae</taxon>
        <taxon>Bacteroides</taxon>
    </lineage>
</organism>
<evidence type="ECO:0000313" key="2">
    <source>
        <dbReference type="Proteomes" id="UP000365824"/>
    </source>
</evidence>
<protein>
    <submittedName>
        <fullName evidence="1">DUF5053 domain-containing protein</fullName>
    </submittedName>
</protein>
<proteinExistence type="predicted"/>
<comment type="caution">
    <text evidence="1">The sequence shown here is derived from an EMBL/GenBank/DDBJ whole genome shotgun (WGS) entry which is preliminary data.</text>
</comment>
<accession>A0A139KX32</accession>
<dbReference type="RefSeq" id="WP_009039443.1">
    <property type="nucleotide sequence ID" value="NZ_KQ968456.1"/>
</dbReference>
<gene>
    <name evidence="1" type="ORF">F3F25_10820</name>
</gene>
<dbReference type="Pfam" id="PF16476">
    <property type="entry name" value="DUF5053"/>
    <property type="match status" value="1"/>
</dbReference>
<dbReference type="STRING" id="28116.Bovatus_00445"/>
<dbReference type="EMBL" id="VWLB01000015">
    <property type="protein sequence ID" value="KAA3928871.1"/>
    <property type="molecule type" value="Genomic_DNA"/>
</dbReference>
<evidence type="ECO:0000313" key="1">
    <source>
        <dbReference type="EMBL" id="KAA3928871.1"/>
    </source>
</evidence>
<dbReference type="AlphaFoldDB" id="A0A139KX32"/>
<dbReference type="Proteomes" id="UP000365824">
    <property type="component" value="Unassembled WGS sequence"/>
</dbReference>
<dbReference type="InterPro" id="IPR032483">
    <property type="entry name" value="DUF5053"/>
</dbReference>
<reference evidence="1 2" key="1">
    <citation type="journal article" date="2019" name="Nat. Med.">
        <title>A library of human gut bacterial isolates paired with longitudinal multiomics data enables mechanistic microbiome research.</title>
        <authorList>
            <person name="Poyet M."/>
            <person name="Groussin M."/>
            <person name="Gibbons S.M."/>
            <person name="Avila-Pacheco J."/>
            <person name="Jiang X."/>
            <person name="Kearney S.M."/>
            <person name="Perrotta A.R."/>
            <person name="Berdy B."/>
            <person name="Zhao S."/>
            <person name="Lieberman T.D."/>
            <person name="Swanson P.K."/>
            <person name="Smith M."/>
            <person name="Roesemann S."/>
            <person name="Alexander J.E."/>
            <person name="Rich S.A."/>
            <person name="Livny J."/>
            <person name="Vlamakis H."/>
            <person name="Clish C."/>
            <person name="Bullock K."/>
            <person name="Deik A."/>
            <person name="Scott J."/>
            <person name="Pierce K.A."/>
            <person name="Xavier R.J."/>
            <person name="Alm E.J."/>
        </authorList>
    </citation>
    <scope>NUCLEOTIDE SEQUENCE [LARGE SCALE GENOMIC DNA]</scope>
    <source>
        <strain evidence="1 2">BIOML-A160</strain>
    </source>
</reference>